<sequence>MTALLNIGIITAEQHKDIRQTISRNVSDAAQNPEEVLLKMGLVTAEDILKAKASMYGMEFRRISPEKVNKLAFEKLALDFIKNNNVVPVDIEQDCLLIATSEPANVFVLEDVKRQTKMDIKTIVCTPGR</sequence>
<dbReference type="InterPro" id="IPR007831">
    <property type="entry name" value="T2SS_GspE_N"/>
</dbReference>
<protein>
    <recommendedName>
        <fullName evidence="1">Type II secretion system protein GspE N-terminal domain-containing protein</fullName>
    </recommendedName>
</protein>
<evidence type="ECO:0000313" key="2">
    <source>
        <dbReference type="EMBL" id="GAI48120.1"/>
    </source>
</evidence>
<comment type="caution">
    <text evidence="2">The sequence shown here is derived from an EMBL/GenBank/DDBJ whole genome shotgun (WGS) entry which is preliminary data.</text>
</comment>
<reference evidence="2" key="1">
    <citation type="journal article" date="2014" name="Front. Microbiol.">
        <title>High frequency of phylogenetically diverse reductive dehalogenase-homologous genes in deep subseafloor sedimentary metagenomes.</title>
        <authorList>
            <person name="Kawai M."/>
            <person name="Futagami T."/>
            <person name="Toyoda A."/>
            <person name="Takaki Y."/>
            <person name="Nishi S."/>
            <person name="Hori S."/>
            <person name="Arai W."/>
            <person name="Tsubouchi T."/>
            <person name="Morono Y."/>
            <person name="Uchiyama I."/>
            <person name="Ito T."/>
            <person name="Fujiyama A."/>
            <person name="Inagaki F."/>
            <person name="Takami H."/>
        </authorList>
    </citation>
    <scope>NUCLEOTIDE SEQUENCE</scope>
    <source>
        <strain evidence="2">Expedition CK06-06</strain>
    </source>
</reference>
<dbReference type="AlphaFoldDB" id="X1QAS4"/>
<gene>
    <name evidence="2" type="ORF">S06H3_60884</name>
</gene>
<dbReference type="Gene3D" id="3.30.300.160">
    <property type="entry name" value="Type II secretion system, protein E, N-terminal domain"/>
    <property type="match status" value="1"/>
</dbReference>
<dbReference type="Pfam" id="PF05157">
    <property type="entry name" value="MshEN"/>
    <property type="match status" value="1"/>
</dbReference>
<evidence type="ECO:0000259" key="1">
    <source>
        <dbReference type="Pfam" id="PF05157"/>
    </source>
</evidence>
<proteinExistence type="predicted"/>
<dbReference type="InterPro" id="IPR037257">
    <property type="entry name" value="T2SS_E_N_sf"/>
</dbReference>
<organism evidence="2">
    <name type="scientific">marine sediment metagenome</name>
    <dbReference type="NCBI Taxonomy" id="412755"/>
    <lineage>
        <taxon>unclassified sequences</taxon>
        <taxon>metagenomes</taxon>
        <taxon>ecological metagenomes</taxon>
    </lineage>
</organism>
<dbReference type="SUPFAM" id="SSF160246">
    <property type="entry name" value="EspE N-terminal domain-like"/>
    <property type="match status" value="1"/>
</dbReference>
<feature type="non-terminal residue" evidence="2">
    <location>
        <position position="129"/>
    </location>
</feature>
<dbReference type="EMBL" id="BARV01039804">
    <property type="protein sequence ID" value="GAI48120.1"/>
    <property type="molecule type" value="Genomic_DNA"/>
</dbReference>
<accession>X1QAS4</accession>
<name>X1QAS4_9ZZZZ</name>
<feature type="domain" description="Type II secretion system protein GspE N-terminal" evidence="1">
    <location>
        <begin position="56"/>
        <end position="128"/>
    </location>
</feature>